<dbReference type="Gene3D" id="3.30.750.170">
    <property type="match status" value="1"/>
</dbReference>
<dbReference type="InterPro" id="IPR041613">
    <property type="entry name" value="Pept_S41_N"/>
</dbReference>
<proteinExistence type="predicted"/>
<sequence length="476" mass="52367">MKRIKALVLILAALVLTSCFEDRDDNIVQSSSIKDFVWKAMNVVYLYKSEIPNLADDRFGSNAEYSEYLDGFTSPEALFESLIYQRETVDRFSIIVDDYIALEQSQQGIFKTNGMEFVLYAAPNSETELVGVVRLVLNGSDADSKGVKRGDLFGQVNNTTITRTNVGQLLNQDTYTINLGTYDDKGTTDTTDDSIEPNGTNIALEKFQFTENPVHISSVLEVGGENVGYLMYNGFIGGSENTLNDVFANFKTSNVQQLVLDLRYNPGGSVATTTFLASMITGQFTGQVFEKLIYNENLQELNFDYLFANSINGAAINSLNLNKVYVLTTDRSASASEGLINGLLPYIEVIQIGTETTGKTQASRVFYDSEDFGRQGANPAHTYAIQPLIANGINKNNEAVPGTGLPPSIGFEYEERPLNLGVLGDVNEPLLALALADIENSTSKKRSIKDQPQLIFDKTMDSFDFLPFEKGGMIAD</sequence>
<name>A0A1H9GPJ5_9FLAO</name>
<dbReference type="InterPro" id="IPR005151">
    <property type="entry name" value="Tail-specific_protease"/>
</dbReference>
<keyword evidence="5" id="KW-1185">Reference proteome</keyword>
<organism evidence="4 5">
    <name type="scientific">Hyunsoonleella jejuensis</name>
    <dbReference type="NCBI Taxonomy" id="419940"/>
    <lineage>
        <taxon>Bacteria</taxon>
        <taxon>Pseudomonadati</taxon>
        <taxon>Bacteroidota</taxon>
        <taxon>Flavobacteriia</taxon>
        <taxon>Flavobacteriales</taxon>
        <taxon>Flavobacteriaceae</taxon>
    </lineage>
</organism>
<feature type="domain" description="Tail specific protease" evidence="2">
    <location>
        <begin position="226"/>
        <end position="366"/>
    </location>
</feature>
<dbReference type="AlphaFoldDB" id="A0A1H9GPJ5"/>
<dbReference type="PROSITE" id="PS51257">
    <property type="entry name" value="PROKAR_LIPOPROTEIN"/>
    <property type="match status" value="1"/>
</dbReference>
<reference evidence="4 5" key="1">
    <citation type="submission" date="2016-10" db="EMBL/GenBank/DDBJ databases">
        <authorList>
            <person name="de Groot N.N."/>
        </authorList>
    </citation>
    <scope>NUCLEOTIDE SEQUENCE [LARGE SCALE GENOMIC DNA]</scope>
    <source>
        <strain evidence="4 5">DSM 21035</strain>
    </source>
</reference>
<dbReference type="GO" id="GO:0007165">
    <property type="term" value="P:signal transduction"/>
    <property type="evidence" value="ECO:0007669"/>
    <property type="project" value="TreeGrafter"/>
</dbReference>
<evidence type="ECO:0000259" key="3">
    <source>
        <dbReference type="Pfam" id="PF18294"/>
    </source>
</evidence>
<dbReference type="PANTHER" id="PTHR32060:SF30">
    <property type="entry name" value="CARBOXY-TERMINAL PROCESSING PROTEASE CTPA"/>
    <property type="match status" value="1"/>
</dbReference>
<feature type="domain" description="Peptidase S41 N-terminal" evidence="3">
    <location>
        <begin position="32"/>
        <end position="93"/>
    </location>
</feature>
<feature type="signal peptide" evidence="1">
    <location>
        <begin position="1"/>
        <end position="21"/>
    </location>
</feature>
<keyword evidence="4" id="KW-0645">Protease</keyword>
<dbReference type="GO" id="GO:0004175">
    <property type="term" value="F:endopeptidase activity"/>
    <property type="evidence" value="ECO:0007669"/>
    <property type="project" value="TreeGrafter"/>
</dbReference>
<dbReference type="PANTHER" id="PTHR32060">
    <property type="entry name" value="TAIL-SPECIFIC PROTEASE"/>
    <property type="match status" value="1"/>
</dbReference>
<feature type="chain" id="PRO_5011617310" evidence="1">
    <location>
        <begin position="22"/>
        <end position="476"/>
    </location>
</feature>
<dbReference type="RefSeq" id="WP_177176577.1">
    <property type="nucleotide sequence ID" value="NZ_FOFN01000002.1"/>
</dbReference>
<dbReference type="InterPro" id="IPR036034">
    <property type="entry name" value="PDZ_sf"/>
</dbReference>
<keyword evidence="4" id="KW-0378">Hydrolase</keyword>
<dbReference type="Proteomes" id="UP000198999">
    <property type="component" value="Unassembled WGS sequence"/>
</dbReference>
<accession>A0A1H9GPJ5</accession>
<dbReference type="STRING" id="419940.SAMN05421824_1876"/>
<dbReference type="Pfam" id="PF03572">
    <property type="entry name" value="Peptidase_S41"/>
    <property type="match status" value="1"/>
</dbReference>
<dbReference type="GO" id="GO:0006508">
    <property type="term" value="P:proteolysis"/>
    <property type="evidence" value="ECO:0007669"/>
    <property type="project" value="UniProtKB-KW"/>
</dbReference>
<keyword evidence="1" id="KW-0732">Signal</keyword>
<dbReference type="InterPro" id="IPR029045">
    <property type="entry name" value="ClpP/crotonase-like_dom_sf"/>
</dbReference>
<evidence type="ECO:0000256" key="1">
    <source>
        <dbReference type="SAM" id="SignalP"/>
    </source>
</evidence>
<gene>
    <name evidence="4" type="ORF">SAMN05421824_1876</name>
</gene>
<evidence type="ECO:0000259" key="2">
    <source>
        <dbReference type="Pfam" id="PF03572"/>
    </source>
</evidence>
<evidence type="ECO:0000313" key="5">
    <source>
        <dbReference type="Proteomes" id="UP000198999"/>
    </source>
</evidence>
<protein>
    <submittedName>
        <fullName evidence="4">C-terminal processing protease CtpA/Prc, contains a PDZ domain</fullName>
    </submittedName>
</protein>
<dbReference type="Gene3D" id="2.30.42.10">
    <property type="match status" value="1"/>
</dbReference>
<dbReference type="CDD" id="cd07561">
    <property type="entry name" value="Peptidase_S41_CPP_like"/>
    <property type="match status" value="1"/>
</dbReference>
<dbReference type="Pfam" id="PF18294">
    <property type="entry name" value="Pept_S41_N"/>
    <property type="match status" value="1"/>
</dbReference>
<dbReference type="GO" id="GO:0008236">
    <property type="term" value="F:serine-type peptidase activity"/>
    <property type="evidence" value="ECO:0007669"/>
    <property type="project" value="InterPro"/>
</dbReference>
<evidence type="ECO:0000313" key="4">
    <source>
        <dbReference type="EMBL" id="SEQ52006.1"/>
    </source>
</evidence>
<dbReference type="EMBL" id="FOFN01000002">
    <property type="protein sequence ID" value="SEQ52006.1"/>
    <property type="molecule type" value="Genomic_DNA"/>
</dbReference>
<dbReference type="GO" id="GO:0030288">
    <property type="term" value="C:outer membrane-bounded periplasmic space"/>
    <property type="evidence" value="ECO:0007669"/>
    <property type="project" value="TreeGrafter"/>
</dbReference>
<dbReference type="Gene3D" id="3.90.226.10">
    <property type="entry name" value="2-enoyl-CoA Hydratase, Chain A, domain 1"/>
    <property type="match status" value="1"/>
</dbReference>
<dbReference type="SUPFAM" id="SSF52096">
    <property type="entry name" value="ClpP/crotonase"/>
    <property type="match status" value="1"/>
</dbReference>